<dbReference type="PROSITE" id="PS51273">
    <property type="entry name" value="GATASE_TYPE_1"/>
    <property type="match status" value="1"/>
</dbReference>
<sequence length="240" mass="26437">MFVIVQTGDPLPLAQKFGSFADWFISGLHIDQHDVLVVDVHKNQSLPQAPLSALSGVVITGSASMVTEQSQWMKQTQNWLEQAITAGTAVLGVCFGHQLLADLLGGQVAFNQAGRHMGLARCELTAAGVEDDLLGPLQPHINTLVSHQQVVTQLPESAVRLGTTAADLNHAFRWGDRVWGLQFHPEWRPEIMSAYINERATDLRHEGFDPDAMQRDLLPCHEASSILARFAELAKTFQRD</sequence>
<dbReference type="RefSeq" id="WP_077411667.1">
    <property type="nucleotide sequence ID" value="NZ_JBHRTS010000007.1"/>
</dbReference>
<feature type="domain" description="Glutamine amidotransferase" evidence="1">
    <location>
        <begin position="34"/>
        <end position="192"/>
    </location>
</feature>
<dbReference type="PANTHER" id="PTHR42695">
    <property type="entry name" value="GLUTAMINE AMIDOTRANSFERASE YLR126C-RELATED"/>
    <property type="match status" value="1"/>
</dbReference>
<dbReference type="InterPro" id="IPR044992">
    <property type="entry name" value="ChyE-like"/>
</dbReference>
<accession>A0ABV7JAX7</accession>
<dbReference type="NCBIfam" id="NF006562">
    <property type="entry name" value="PRK09065.1"/>
    <property type="match status" value="1"/>
</dbReference>
<dbReference type="CDD" id="cd01741">
    <property type="entry name" value="GATase1_1"/>
    <property type="match status" value="1"/>
</dbReference>
<dbReference type="Proteomes" id="UP001595533">
    <property type="component" value="Unassembled WGS sequence"/>
</dbReference>
<reference evidence="3" key="1">
    <citation type="journal article" date="2019" name="Int. J. Syst. Evol. Microbiol.">
        <title>The Global Catalogue of Microorganisms (GCM) 10K type strain sequencing project: providing services to taxonomists for standard genome sequencing and annotation.</title>
        <authorList>
            <consortium name="The Broad Institute Genomics Platform"/>
            <consortium name="The Broad Institute Genome Sequencing Center for Infectious Disease"/>
            <person name="Wu L."/>
            <person name="Ma J."/>
        </authorList>
    </citation>
    <scope>NUCLEOTIDE SEQUENCE [LARGE SCALE GENOMIC DNA]</scope>
    <source>
        <strain evidence="3">KCTC 42953</strain>
    </source>
</reference>
<keyword evidence="2" id="KW-0315">Glutamine amidotransferase</keyword>
<protein>
    <submittedName>
        <fullName evidence="2">Glutamine amidotransferase</fullName>
    </submittedName>
</protein>
<evidence type="ECO:0000313" key="2">
    <source>
        <dbReference type="EMBL" id="MFC3195226.1"/>
    </source>
</evidence>
<dbReference type="Gene3D" id="3.40.50.880">
    <property type="match status" value="1"/>
</dbReference>
<evidence type="ECO:0000259" key="1">
    <source>
        <dbReference type="Pfam" id="PF00117"/>
    </source>
</evidence>
<evidence type="ECO:0000313" key="3">
    <source>
        <dbReference type="Proteomes" id="UP001595533"/>
    </source>
</evidence>
<dbReference type="PANTHER" id="PTHR42695:SF5">
    <property type="entry name" value="GLUTAMINE AMIDOTRANSFERASE YLR126C-RELATED"/>
    <property type="match status" value="1"/>
</dbReference>
<proteinExistence type="predicted"/>
<name>A0ABV7JAX7_9GAMM</name>
<dbReference type="InterPro" id="IPR017926">
    <property type="entry name" value="GATASE"/>
</dbReference>
<organism evidence="2 3">
    <name type="scientific">Marinicella sediminis</name>
    <dbReference type="NCBI Taxonomy" id="1792834"/>
    <lineage>
        <taxon>Bacteria</taxon>
        <taxon>Pseudomonadati</taxon>
        <taxon>Pseudomonadota</taxon>
        <taxon>Gammaproteobacteria</taxon>
        <taxon>Lysobacterales</taxon>
        <taxon>Marinicellaceae</taxon>
        <taxon>Marinicella</taxon>
    </lineage>
</organism>
<dbReference type="InterPro" id="IPR029062">
    <property type="entry name" value="Class_I_gatase-like"/>
</dbReference>
<comment type="caution">
    <text evidence="2">The sequence shown here is derived from an EMBL/GenBank/DDBJ whole genome shotgun (WGS) entry which is preliminary data.</text>
</comment>
<keyword evidence="3" id="KW-1185">Reference proteome</keyword>
<gene>
    <name evidence="2" type="ORF">ACFODZ_13315</name>
</gene>
<dbReference type="Pfam" id="PF00117">
    <property type="entry name" value="GATase"/>
    <property type="match status" value="1"/>
</dbReference>
<dbReference type="EMBL" id="JBHRTS010000007">
    <property type="protein sequence ID" value="MFC3195226.1"/>
    <property type="molecule type" value="Genomic_DNA"/>
</dbReference>
<dbReference type="SUPFAM" id="SSF52317">
    <property type="entry name" value="Class I glutamine amidotransferase-like"/>
    <property type="match status" value="1"/>
</dbReference>